<dbReference type="Proteomes" id="UP000708208">
    <property type="component" value="Unassembled WGS sequence"/>
</dbReference>
<keyword evidence="2" id="KW-1185">Reference proteome</keyword>
<evidence type="ECO:0000313" key="2">
    <source>
        <dbReference type="Proteomes" id="UP000708208"/>
    </source>
</evidence>
<evidence type="ECO:0000313" key="1">
    <source>
        <dbReference type="EMBL" id="CAG7834598.1"/>
    </source>
</evidence>
<sequence>MVVSADSLDPVFLNGEGANTEPGCRWQLMLRSASESTFLQINSSEVSILLKKVQTARISSIYSQYLFISSSGDFEAGRGDLLGLIIIKRRRASANYPDVVEPLNSGQPIQW</sequence>
<gene>
    <name evidence="1" type="ORF">AFUS01_LOCUS44087</name>
</gene>
<comment type="caution">
    <text evidence="1">The sequence shown here is derived from an EMBL/GenBank/DDBJ whole genome shotgun (WGS) entry which is preliminary data.</text>
</comment>
<proteinExistence type="predicted"/>
<organism evidence="1 2">
    <name type="scientific">Allacma fusca</name>
    <dbReference type="NCBI Taxonomy" id="39272"/>
    <lineage>
        <taxon>Eukaryota</taxon>
        <taxon>Metazoa</taxon>
        <taxon>Ecdysozoa</taxon>
        <taxon>Arthropoda</taxon>
        <taxon>Hexapoda</taxon>
        <taxon>Collembola</taxon>
        <taxon>Symphypleona</taxon>
        <taxon>Sminthuridae</taxon>
        <taxon>Allacma</taxon>
    </lineage>
</organism>
<reference evidence="1" key="1">
    <citation type="submission" date="2021-06" db="EMBL/GenBank/DDBJ databases">
        <authorList>
            <person name="Hodson N. C."/>
            <person name="Mongue J. A."/>
            <person name="Jaron S. K."/>
        </authorList>
    </citation>
    <scope>NUCLEOTIDE SEQUENCE</scope>
</reference>
<dbReference type="EMBL" id="CAJVCH010570298">
    <property type="protein sequence ID" value="CAG7834598.1"/>
    <property type="molecule type" value="Genomic_DNA"/>
</dbReference>
<name>A0A8J2PKW8_9HEXA</name>
<accession>A0A8J2PKW8</accession>
<dbReference type="AlphaFoldDB" id="A0A8J2PKW8"/>
<protein>
    <submittedName>
        <fullName evidence="1">Uncharacterized protein</fullName>
    </submittedName>
</protein>